<dbReference type="AlphaFoldDB" id="A0A5C5X772"/>
<dbReference type="SUPFAM" id="SSF89562">
    <property type="entry name" value="RraA-like"/>
    <property type="match status" value="1"/>
</dbReference>
<dbReference type="RefSeq" id="WP_146508273.1">
    <property type="nucleotide sequence ID" value="NZ_SIHI01000001.1"/>
</dbReference>
<accession>A0A5C5X772</accession>
<gene>
    <name evidence="6" type="primary">proA_1</name>
    <name evidence="6" type="ORF">KOR42_14840</name>
</gene>
<dbReference type="CDD" id="cd16841">
    <property type="entry name" value="RraA_family"/>
    <property type="match status" value="1"/>
</dbReference>
<dbReference type="GO" id="GO:0016829">
    <property type="term" value="F:lyase activity"/>
    <property type="evidence" value="ECO:0007669"/>
    <property type="project" value="UniProtKB-KW"/>
</dbReference>
<feature type="binding site" evidence="5">
    <location>
        <position position="129"/>
    </location>
    <ligand>
        <name>Mg(2+)</name>
        <dbReference type="ChEBI" id="CHEBI:18420"/>
    </ligand>
</feature>
<evidence type="ECO:0000313" key="6">
    <source>
        <dbReference type="EMBL" id="TWT58113.1"/>
    </source>
</evidence>
<evidence type="ECO:0000256" key="2">
    <source>
        <dbReference type="ARBA" id="ARBA00016549"/>
    </source>
</evidence>
<evidence type="ECO:0000256" key="3">
    <source>
        <dbReference type="ARBA" id="ARBA00029596"/>
    </source>
</evidence>
<dbReference type="GO" id="GO:0046872">
    <property type="term" value="F:metal ion binding"/>
    <property type="evidence" value="ECO:0007669"/>
    <property type="project" value="UniProtKB-KW"/>
</dbReference>
<dbReference type="Gene3D" id="3.50.30.40">
    <property type="entry name" value="Ribonuclease E inhibitor RraA/RraA-like"/>
    <property type="match status" value="1"/>
</dbReference>
<keyword evidence="7" id="KW-1185">Reference proteome</keyword>
<dbReference type="OrthoDB" id="9784786at2"/>
<evidence type="ECO:0000313" key="7">
    <source>
        <dbReference type="Proteomes" id="UP000317243"/>
    </source>
</evidence>
<evidence type="ECO:0000256" key="5">
    <source>
        <dbReference type="PIRSR" id="PIRSR605493-1"/>
    </source>
</evidence>
<comment type="cofactor">
    <cofactor evidence="1">
        <name>a divalent metal cation</name>
        <dbReference type="ChEBI" id="CHEBI:60240"/>
    </cofactor>
</comment>
<sequence>MSELSPEILAELAKYDTPTVCNVIELFDVRPRNLGYMNDSIRACFPKLPPMVGFALTSTFRSQDPPRASDAYGSLTDQVELFASMPGPPVMVFQDLDEPTASATFGEVMCTMYKSFGSAGLITSGAGRDLDQVEVLDYPVFTNGTICSHGYCHIPQINVPVTVGGVAIHPGDLLHGDLNGVTTIPVEIASEIPGACAELMRAEQIVLDYCRSENPTPKGLAEARAEYVAVINKLGTRLRRN</sequence>
<keyword evidence="6" id="KW-0456">Lyase</keyword>
<name>A0A5C5X772_9PLAN</name>
<keyword evidence="5" id="KW-0479">Metal-binding</keyword>
<dbReference type="Pfam" id="PF03737">
    <property type="entry name" value="RraA-like"/>
    <property type="match status" value="1"/>
</dbReference>
<dbReference type="PANTHER" id="PTHR33254:SF4">
    <property type="entry name" value="4-HYDROXY-4-METHYL-2-OXOGLUTARATE ALDOLASE 3-RELATED"/>
    <property type="match status" value="1"/>
</dbReference>
<dbReference type="PANTHER" id="PTHR33254">
    <property type="entry name" value="4-HYDROXY-4-METHYL-2-OXOGLUTARATE ALDOLASE 3-RELATED"/>
    <property type="match status" value="1"/>
</dbReference>
<evidence type="ECO:0000256" key="4">
    <source>
        <dbReference type="ARBA" id="ARBA00030169"/>
    </source>
</evidence>
<protein>
    <recommendedName>
        <fullName evidence="2">Putative 4-hydroxy-4-methyl-2-oxoglutarate aldolase</fullName>
    </recommendedName>
    <alternativeName>
        <fullName evidence="3">Regulator of ribonuclease activity homolog</fullName>
    </alternativeName>
    <alternativeName>
        <fullName evidence="4">RraA-like protein</fullName>
    </alternativeName>
</protein>
<dbReference type="InterPro" id="IPR036704">
    <property type="entry name" value="RraA/RraA-like_sf"/>
</dbReference>
<dbReference type="EMBL" id="SIHI01000001">
    <property type="protein sequence ID" value="TWT58113.1"/>
    <property type="molecule type" value="Genomic_DNA"/>
</dbReference>
<keyword evidence="5" id="KW-0460">Magnesium</keyword>
<organism evidence="6 7">
    <name type="scientific">Thalassoglobus neptunius</name>
    <dbReference type="NCBI Taxonomy" id="1938619"/>
    <lineage>
        <taxon>Bacteria</taxon>
        <taxon>Pseudomonadati</taxon>
        <taxon>Planctomycetota</taxon>
        <taxon>Planctomycetia</taxon>
        <taxon>Planctomycetales</taxon>
        <taxon>Planctomycetaceae</taxon>
        <taxon>Thalassoglobus</taxon>
    </lineage>
</organism>
<feature type="binding site" evidence="5">
    <location>
        <begin position="106"/>
        <end position="109"/>
    </location>
    <ligand>
        <name>substrate</name>
    </ligand>
</feature>
<proteinExistence type="predicted"/>
<evidence type="ECO:0000256" key="1">
    <source>
        <dbReference type="ARBA" id="ARBA00001968"/>
    </source>
</evidence>
<dbReference type="InterPro" id="IPR005493">
    <property type="entry name" value="RraA/RraA-like"/>
</dbReference>
<reference evidence="6 7" key="1">
    <citation type="submission" date="2019-02" db="EMBL/GenBank/DDBJ databases">
        <title>Deep-cultivation of Planctomycetes and their phenomic and genomic characterization uncovers novel biology.</title>
        <authorList>
            <person name="Wiegand S."/>
            <person name="Jogler M."/>
            <person name="Boedeker C."/>
            <person name="Pinto D."/>
            <person name="Vollmers J."/>
            <person name="Rivas-Marin E."/>
            <person name="Kohn T."/>
            <person name="Peeters S.H."/>
            <person name="Heuer A."/>
            <person name="Rast P."/>
            <person name="Oberbeckmann S."/>
            <person name="Bunk B."/>
            <person name="Jeske O."/>
            <person name="Meyerdierks A."/>
            <person name="Storesund J.E."/>
            <person name="Kallscheuer N."/>
            <person name="Luecker S."/>
            <person name="Lage O.M."/>
            <person name="Pohl T."/>
            <person name="Merkel B.J."/>
            <person name="Hornburger P."/>
            <person name="Mueller R.-W."/>
            <person name="Bruemmer F."/>
            <person name="Labrenz M."/>
            <person name="Spormann A.M."/>
            <person name="Op Den Camp H."/>
            <person name="Overmann J."/>
            <person name="Amann R."/>
            <person name="Jetten M.S.M."/>
            <person name="Mascher T."/>
            <person name="Medema M.H."/>
            <person name="Devos D.P."/>
            <person name="Kaster A.-K."/>
            <person name="Ovreas L."/>
            <person name="Rohde M."/>
            <person name="Galperin M.Y."/>
            <person name="Jogler C."/>
        </authorList>
    </citation>
    <scope>NUCLEOTIDE SEQUENCE [LARGE SCALE GENOMIC DNA]</scope>
    <source>
        <strain evidence="6 7">KOR42</strain>
    </source>
</reference>
<comment type="caution">
    <text evidence="6">The sequence shown here is derived from an EMBL/GenBank/DDBJ whole genome shotgun (WGS) entry which is preliminary data.</text>
</comment>
<dbReference type="Proteomes" id="UP000317243">
    <property type="component" value="Unassembled WGS sequence"/>
</dbReference>
<feature type="binding site" evidence="5">
    <location>
        <position position="128"/>
    </location>
    <ligand>
        <name>substrate</name>
    </ligand>
</feature>
<comment type="cofactor">
    <cofactor evidence="5">
        <name>Mg(2+)</name>
        <dbReference type="ChEBI" id="CHEBI:18420"/>
    </cofactor>
</comment>